<keyword evidence="3" id="KW-1185">Reference proteome</keyword>
<keyword evidence="1" id="KW-0472">Membrane</keyword>
<evidence type="ECO:0000313" key="3">
    <source>
        <dbReference type="Proteomes" id="UP000295717"/>
    </source>
</evidence>
<evidence type="ECO:0000313" key="2">
    <source>
        <dbReference type="EMBL" id="TCT21461.1"/>
    </source>
</evidence>
<dbReference type="RefSeq" id="WP_132977049.1">
    <property type="nucleotide sequence ID" value="NZ_SMAO01000004.1"/>
</dbReference>
<feature type="transmembrane region" description="Helical" evidence="1">
    <location>
        <begin position="66"/>
        <end position="86"/>
    </location>
</feature>
<keyword evidence="1" id="KW-0812">Transmembrane</keyword>
<keyword evidence="1" id="KW-1133">Transmembrane helix</keyword>
<proteinExistence type="predicted"/>
<dbReference type="Proteomes" id="UP000295717">
    <property type="component" value="Unassembled WGS sequence"/>
</dbReference>
<feature type="transmembrane region" description="Helical" evidence="1">
    <location>
        <begin position="98"/>
        <end position="120"/>
    </location>
</feature>
<name>A0A4R3N0D0_9GAMM</name>
<dbReference type="EMBL" id="SMAO01000004">
    <property type="protein sequence ID" value="TCT21461.1"/>
    <property type="molecule type" value="Genomic_DNA"/>
</dbReference>
<feature type="transmembrane region" description="Helical" evidence="1">
    <location>
        <begin position="12"/>
        <end position="35"/>
    </location>
</feature>
<sequence length="137" mass="15652">MKFGIYSIILRWFLIAAVVFGTYNPSGRSFIHWAFESDADLSLKISVGLVVFALNLTFIQLTFRALGYAGVFLLTICMISIAITLWRLEFVTFYSWELLQLYIIMFVTIALTIGVCWSAMRTRLSGQVDSDDISRRL</sequence>
<dbReference type="Pfam" id="PF20134">
    <property type="entry name" value="DUF6524"/>
    <property type="match status" value="1"/>
</dbReference>
<dbReference type="AlphaFoldDB" id="A0A4R3N0D0"/>
<gene>
    <name evidence="2" type="ORF">EDC35_104319</name>
</gene>
<dbReference type="OrthoDB" id="7272344at2"/>
<dbReference type="InterPro" id="IPR045387">
    <property type="entry name" value="DUF6524"/>
</dbReference>
<comment type="caution">
    <text evidence="2">The sequence shown here is derived from an EMBL/GenBank/DDBJ whole genome shotgun (WGS) entry which is preliminary data.</text>
</comment>
<protein>
    <submittedName>
        <fullName evidence="2">Uncharacterized protein</fullName>
    </submittedName>
</protein>
<feature type="transmembrane region" description="Helical" evidence="1">
    <location>
        <begin position="41"/>
        <end position="59"/>
    </location>
</feature>
<reference evidence="2 3" key="1">
    <citation type="submission" date="2019-03" db="EMBL/GenBank/DDBJ databases">
        <title>Genomic Encyclopedia of Type Strains, Phase IV (KMG-IV): sequencing the most valuable type-strain genomes for metagenomic binning, comparative biology and taxonomic classification.</title>
        <authorList>
            <person name="Goeker M."/>
        </authorList>
    </citation>
    <scope>NUCLEOTIDE SEQUENCE [LARGE SCALE GENOMIC DNA]</scope>
    <source>
        <strain evidence="2 3">DSM 13587</strain>
    </source>
</reference>
<accession>A0A4R3N0D0</accession>
<evidence type="ECO:0000256" key="1">
    <source>
        <dbReference type="SAM" id="Phobius"/>
    </source>
</evidence>
<organism evidence="2 3">
    <name type="scientific">Thiobaca trueperi</name>
    <dbReference type="NCBI Taxonomy" id="127458"/>
    <lineage>
        <taxon>Bacteria</taxon>
        <taxon>Pseudomonadati</taxon>
        <taxon>Pseudomonadota</taxon>
        <taxon>Gammaproteobacteria</taxon>
        <taxon>Chromatiales</taxon>
        <taxon>Chromatiaceae</taxon>
        <taxon>Thiobaca</taxon>
    </lineage>
</organism>